<dbReference type="AlphaFoldDB" id="A0A432MF71"/>
<reference evidence="2 3" key="2">
    <citation type="submission" date="2019-01" db="EMBL/GenBank/DDBJ databases">
        <title>Tautonia sociabilis, a novel thermotolerant planctomycete of Isosphaeraceae family, isolated from a 4000 m deep subterranean habitat.</title>
        <authorList>
            <person name="Kovaleva O.L."/>
            <person name="Elcheninov A.G."/>
            <person name="Van Heerden E."/>
            <person name="Toshchakov S.V."/>
            <person name="Novikov A."/>
            <person name="Bonch-Osmolovskaya E.A."/>
            <person name="Kublanov I.V."/>
        </authorList>
    </citation>
    <scope>NUCLEOTIDE SEQUENCE [LARGE SCALE GENOMIC DNA]</scope>
    <source>
        <strain evidence="2 3">GM2012</strain>
    </source>
</reference>
<evidence type="ECO:0000313" key="3">
    <source>
        <dbReference type="Proteomes" id="UP000280296"/>
    </source>
</evidence>
<sequence length="269" mass="29129">MPHGDPFGSIPGPGHGHGLGRGLVEAPGPDPSIAGQLIETTVSPFHCLYQDALWLHTQSHLRLPRSESEASRLARSALLLYVQAAEALVHQAAVELGRPELAHLIGDPNRPLPLREAWALLPAIAAEEPPPALDADAPPWPQFAELLALRDSWTYPGPPSSRRAYYVSGGDGASFEPIDPRDLPPGVSPPAEFLRFPRTGLPRDPYALRPHHLDTARGVLDQAIAALDRRLDGALTRDGRHRKEPCRVVTPRPRPRADSDSDSDSDSVS</sequence>
<organism evidence="2 3">
    <name type="scientific">Tautonia sociabilis</name>
    <dbReference type="NCBI Taxonomy" id="2080755"/>
    <lineage>
        <taxon>Bacteria</taxon>
        <taxon>Pseudomonadati</taxon>
        <taxon>Planctomycetota</taxon>
        <taxon>Planctomycetia</taxon>
        <taxon>Isosphaerales</taxon>
        <taxon>Isosphaeraceae</taxon>
        <taxon>Tautonia</taxon>
    </lineage>
</organism>
<gene>
    <name evidence="2" type="ORF">TsocGM_19945</name>
</gene>
<feature type="region of interest" description="Disordered" evidence="1">
    <location>
        <begin position="1"/>
        <end position="26"/>
    </location>
</feature>
<dbReference type="OrthoDB" id="273140at2"/>
<evidence type="ECO:0000313" key="2">
    <source>
        <dbReference type="EMBL" id="RUL84628.1"/>
    </source>
</evidence>
<keyword evidence="3" id="KW-1185">Reference proteome</keyword>
<feature type="compositionally biased region" description="Acidic residues" evidence="1">
    <location>
        <begin position="260"/>
        <end position="269"/>
    </location>
</feature>
<comment type="caution">
    <text evidence="2">The sequence shown here is derived from an EMBL/GenBank/DDBJ whole genome shotgun (WGS) entry which is preliminary data.</text>
</comment>
<name>A0A432MF71_9BACT</name>
<evidence type="ECO:0000256" key="1">
    <source>
        <dbReference type="SAM" id="MobiDB-lite"/>
    </source>
</evidence>
<dbReference type="Proteomes" id="UP000280296">
    <property type="component" value="Unassembled WGS sequence"/>
</dbReference>
<dbReference type="EMBL" id="RYZH01000047">
    <property type="protein sequence ID" value="RUL84628.1"/>
    <property type="molecule type" value="Genomic_DNA"/>
</dbReference>
<accession>A0A432MF71</accession>
<dbReference type="RefSeq" id="WP_126727225.1">
    <property type="nucleotide sequence ID" value="NZ_RYZH01000047.1"/>
</dbReference>
<protein>
    <submittedName>
        <fullName evidence="2">Uncharacterized protein</fullName>
    </submittedName>
</protein>
<feature type="compositionally biased region" description="Gly residues" evidence="1">
    <location>
        <begin position="11"/>
        <end position="21"/>
    </location>
</feature>
<proteinExistence type="predicted"/>
<reference evidence="2 3" key="1">
    <citation type="submission" date="2018-12" db="EMBL/GenBank/DDBJ databases">
        <authorList>
            <person name="Toschakov S.V."/>
        </authorList>
    </citation>
    <scope>NUCLEOTIDE SEQUENCE [LARGE SCALE GENOMIC DNA]</scope>
    <source>
        <strain evidence="2 3">GM2012</strain>
    </source>
</reference>
<feature type="region of interest" description="Disordered" evidence="1">
    <location>
        <begin position="233"/>
        <end position="269"/>
    </location>
</feature>